<dbReference type="Pfam" id="PF01522">
    <property type="entry name" value="Polysacc_deac_1"/>
    <property type="match status" value="1"/>
</dbReference>
<keyword evidence="4 10" id="KW-0732">Signal</keyword>
<feature type="region of interest" description="Disordered" evidence="9">
    <location>
        <begin position="50"/>
        <end position="71"/>
    </location>
</feature>
<dbReference type="InterPro" id="IPR011330">
    <property type="entry name" value="Glyco_hydro/deAcase_b/a-brl"/>
</dbReference>
<dbReference type="Gene3D" id="3.30.60.10">
    <property type="entry name" value="Endochitinase-like"/>
    <property type="match status" value="1"/>
</dbReference>
<keyword evidence="14" id="KW-1185">Reference proteome</keyword>
<evidence type="ECO:0000313" key="14">
    <source>
        <dbReference type="Proteomes" id="UP000799324"/>
    </source>
</evidence>
<dbReference type="SUPFAM" id="SSF57016">
    <property type="entry name" value="Plant lectins/antimicrobial peptides"/>
    <property type="match status" value="1"/>
</dbReference>
<evidence type="ECO:0000256" key="9">
    <source>
        <dbReference type="SAM" id="MobiDB-lite"/>
    </source>
</evidence>
<feature type="chain" id="PRO_5025479458" evidence="10">
    <location>
        <begin position="22"/>
        <end position="411"/>
    </location>
</feature>
<feature type="disulfide bond" evidence="8">
    <location>
        <begin position="91"/>
        <end position="105"/>
    </location>
</feature>
<dbReference type="InterPro" id="IPR036861">
    <property type="entry name" value="Endochitinase-like_sf"/>
</dbReference>
<comment type="caution">
    <text evidence="8">Lacks conserved residue(s) required for the propagation of feature annotation.</text>
</comment>
<evidence type="ECO:0000256" key="5">
    <source>
        <dbReference type="ARBA" id="ARBA00022801"/>
    </source>
</evidence>
<accession>A0A6A6SW75</accession>
<evidence type="ECO:0000256" key="6">
    <source>
        <dbReference type="ARBA" id="ARBA00023277"/>
    </source>
</evidence>
<evidence type="ECO:0000256" key="1">
    <source>
        <dbReference type="ARBA" id="ARBA00001941"/>
    </source>
</evidence>
<dbReference type="PANTHER" id="PTHR46471:SF2">
    <property type="entry name" value="CHITIN DEACETYLASE-RELATED"/>
    <property type="match status" value="1"/>
</dbReference>
<comment type="cofactor">
    <cofactor evidence="1">
        <name>Co(2+)</name>
        <dbReference type="ChEBI" id="CHEBI:48828"/>
    </cofactor>
</comment>
<keyword evidence="6" id="KW-0119">Carbohydrate metabolism</keyword>
<keyword evidence="7" id="KW-0170">Cobalt</keyword>
<dbReference type="PROSITE" id="PS50941">
    <property type="entry name" value="CHIT_BIND_I_2"/>
    <property type="match status" value="1"/>
</dbReference>
<dbReference type="InterPro" id="IPR001002">
    <property type="entry name" value="Chitin-bd_1"/>
</dbReference>
<dbReference type="GO" id="GO:0005975">
    <property type="term" value="P:carbohydrate metabolic process"/>
    <property type="evidence" value="ECO:0007669"/>
    <property type="project" value="InterPro"/>
</dbReference>
<keyword evidence="3" id="KW-0479">Metal-binding</keyword>
<protein>
    <submittedName>
        <fullName evidence="13">Carbohydrate esterase family 4 protein</fullName>
    </submittedName>
</protein>
<evidence type="ECO:0000256" key="8">
    <source>
        <dbReference type="PROSITE-ProRule" id="PRU00261"/>
    </source>
</evidence>
<feature type="disulfide bond" evidence="8">
    <location>
        <begin position="86"/>
        <end position="98"/>
    </location>
</feature>
<sequence>MYRSLLFSIVSLLEFGGLAVAHGLGDGLPIPHVFGRRTMIRHAPQPMIEDVPGYSSSQIQRRDWSTPDTDATDQNHLKCGPGVGYCAPGDCCSPVGYCGRGYEHCESPNCQIDYSDGCDASVKPLGASTFNVSRPHIGNVTYNGTGISNCQNPGAVALTFDDGPFNYTSHVLDVLQAYGAKATFFITGNNLGKGQIDIEENGWPDLIRRMHAEGHQIGLHSWSHQNLSSLNDTMLSQQVEYVEMAVRNILGFIPTYFRPPYDDCQASCQAFMNKMGYHITYQNIVNNDWQNDDGDEIGNTKELFVNSMEKTTPSAVDYIFLLHDTHYQTSWNLTDYMLDYFQFFNFSKSVTVGECMGDPPENWYRTAGGAPNHSLLLKNPTSQGNSVQYSSTLMSSTLLLICAQVISVLIL</sequence>
<name>A0A6A6SW75_9PLEO</name>
<evidence type="ECO:0000259" key="11">
    <source>
        <dbReference type="PROSITE" id="PS50941"/>
    </source>
</evidence>
<proteinExistence type="predicted"/>
<dbReference type="Gene3D" id="3.20.20.370">
    <property type="entry name" value="Glycoside hydrolase/deacetylase"/>
    <property type="match status" value="1"/>
</dbReference>
<evidence type="ECO:0000256" key="4">
    <source>
        <dbReference type="ARBA" id="ARBA00022729"/>
    </source>
</evidence>
<feature type="signal peptide" evidence="10">
    <location>
        <begin position="1"/>
        <end position="21"/>
    </location>
</feature>
<keyword evidence="8" id="KW-1015">Disulfide bond</keyword>
<dbReference type="CDD" id="cd00035">
    <property type="entry name" value="ChtBD1"/>
    <property type="match status" value="1"/>
</dbReference>
<dbReference type="PANTHER" id="PTHR46471">
    <property type="entry name" value="CHITIN DEACETYLASE"/>
    <property type="match status" value="1"/>
</dbReference>
<evidence type="ECO:0000256" key="10">
    <source>
        <dbReference type="SAM" id="SignalP"/>
    </source>
</evidence>
<evidence type="ECO:0000259" key="12">
    <source>
        <dbReference type="PROSITE" id="PS51677"/>
    </source>
</evidence>
<dbReference type="EMBL" id="MU004416">
    <property type="protein sequence ID" value="KAF2651810.1"/>
    <property type="molecule type" value="Genomic_DNA"/>
</dbReference>
<dbReference type="InterPro" id="IPR002509">
    <property type="entry name" value="NODB_dom"/>
</dbReference>
<dbReference type="GO" id="GO:0008061">
    <property type="term" value="F:chitin binding"/>
    <property type="evidence" value="ECO:0007669"/>
    <property type="project" value="UniProtKB-UniRule"/>
</dbReference>
<dbReference type="CDD" id="cd10951">
    <property type="entry name" value="CE4_ClCDA_like"/>
    <property type="match status" value="1"/>
</dbReference>
<dbReference type="SUPFAM" id="SSF88713">
    <property type="entry name" value="Glycoside hydrolase/deacetylase"/>
    <property type="match status" value="1"/>
</dbReference>
<dbReference type="GO" id="GO:0016810">
    <property type="term" value="F:hydrolase activity, acting on carbon-nitrogen (but not peptide) bonds"/>
    <property type="evidence" value="ECO:0007669"/>
    <property type="project" value="InterPro"/>
</dbReference>
<dbReference type="GO" id="GO:0046872">
    <property type="term" value="F:metal ion binding"/>
    <property type="evidence" value="ECO:0007669"/>
    <property type="project" value="UniProtKB-KW"/>
</dbReference>
<dbReference type="PROSITE" id="PS51677">
    <property type="entry name" value="NODB"/>
    <property type="match status" value="1"/>
</dbReference>
<dbReference type="Proteomes" id="UP000799324">
    <property type="component" value="Unassembled WGS sequence"/>
</dbReference>
<feature type="domain" description="Chitin-binding type-1" evidence="11">
    <location>
        <begin position="76"/>
        <end position="120"/>
    </location>
</feature>
<dbReference type="OrthoDB" id="407355at2759"/>
<gene>
    <name evidence="13" type="ORF">K491DRAFT_664876</name>
</gene>
<keyword evidence="5" id="KW-0378">Hydrolase</keyword>
<organism evidence="13 14">
    <name type="scientific">Lophiostoma macrostomum CBS 122681</name>
    <dbReference type="NCBI Taxonomy" id="1314788"/>
    <lineage>
        <taxon>Eukaryota</taxon>
        <taxon>Fungi</taxon>
        <taxon>Dikarya</taxon>
        <taxon>Ascomycota</taxon>
        <taxon>Pezizomycotina</taxon>
        <taxon>Dothideomycetes</taxon>
        <taxon>Pleosporomycetidae</taxon>
        <taxon>Pleosporales</taxon>
        <taxon>Lophiostomataceae</taxon>
        <taxon>Lophiostoma</taxon>
    </lineage>
</organism>
<evidence type="ECO:0000313" key="13">
    <source>
        <dbReference type="EMBL" id="KAF2651810.1"/>
    </source>
</evidence>
<evidence type="ECO:0000256" key="7">
    <source>
        <dbReference type="ARBA" id="ARBA00023285"/>
    </source>
</evidence>
<keyword evidence="2 8" id="KW-0147">Chitin-binding</keyword>
<evidence type="ECO:0000256" key="3">
    <source>
        <dbReference type="ARBA" id="ARBA00022723"/>
    </source>
</evidence>
<evidence type="ECO:0000256" key="2">
    <source>
        <dbReference type="ARBA" id="ARBA00022669"/>
    </source>
</evidence>
<dbReference type="AlphaFoldDB" id="A0A6A6SW75"/>
<feature type="domain" description="NodB homology" evidence="12">
    <location>
        <begin position="154"/>
        <end position="349"/>
    </location>
</feature>
<reference evidence="13" key="1">
    <citation type="journal article" date="2020" name="Stud. Mycol.">
        <title>101 Dothideomycetes genomes: a test case for predicting lifestyles and emergence of pathogens.</title>
        <authorList>
            <person name="Haridas S."/>
            <person name="Albert R."/>
            <person name="Binder M."/>
            <person name="Bloem J."/>
            <person name="Labutti K."/>
            <person name="Salamov A."/>
            <person name="Andreopoulos B."/>
            <person name="Baker S."/>
            <person name="Barry K."/>
            <person name="Bills G."/>
            <person name="Bluhm B."/>
            <person name="Cannon C."/>
            <person name="Castanera R."/>
            <person name="Culley D."/>
            <person name="Daum C."/>
            <person name="Ezra D."/>
            <person name="Gonzalez J."/>
            <person name="Henrissat B."/>
            <person name="Kuo A."/>
            <person name="Liang C."/>
            <person name="Lipzen A."/>
            <person name="Lutzoni F."/>
            <person name="Magnuson J."/>
            <person name="Mondo S."/>
            <person name="Nolan M."/>
            <person name="Ohm R."/>
            <person name="Pangilinan J."/>
            <person name="Park H.-J."/>
            <person name="Ramirez L."/>
            <person name="Alfaro M."/>
            <person name="Sun H."/>
            <person name="Tritt A."/>
            <person name="Yoshinaga Y."/>
            <person name="Zwiers L.-H."/>
            <person name="Turgeon B."/>
            <person name="Goodwin S."/>
            <person name="Spatafora J."/>
            <person name="Crous P."/>
            <person name="Grigoriev I."/>
        </authorList>
    </citation>
    <scope>NUCLEOTIDE SEQUENCE</scope>
    <source>
        <strain evidence="13">CBS 122681</strain>
    </source>
</reference>